<name>A0ACA9NEE9_9GLOM</name>
<protein>
    <submittedName>
        <fullName evidence="1">6704_t:CDS:1</fullName>
    </submittedName>
</protein>
<dbReference type="EMBL" id="CAJVPW010013490">
    <property type="protein sequence ID" value="CAG8645472.1"/>
    <property type="molecule type" value="Genomic_DNA"/>
</dbReference>
<reference evidence="1" key="1">
    <citation type="submission" date="2021-06" db="EMBL/GenBank/DDBJ databases">
        <authorList>
            <person name="Kallberg Y."/>
            <person name="Tangrot J."/>
            <person name="Rosling A."/>
        </authorList>
    </citation>
    <scope>NUCLEOTIDE SEQUENCE</scope>
    <source>
        <strain evidence="1">28 12/20/2015</strain>
    </source>
</reference>
<feature type="non-terminal residue" evidence="1">
    <location>
        <position position="1"/>
    </location>
</feature>
<sequence>KSNWPNSINSGCDSNDADNDVDNGVDNDVDNGVDNDVDNGVDNDVENDEGSDVENSGDNPEENCSKEGNSSKGGLRNAEKSKEFVGLELNDETSDSDDSGEFSKYESLSEAKSLVPRKLVVLKADVNA</sequence>
<proteinExistence type="predicted"/>
<keyword evidence="2" id="KW-1185">Reference proteome</keyword>
<gene>
    <name evidence="1" type="ORF">SPELUC_LOCUS8726</name>
</gene>
<evidence type="ECO:0000313" key="1">
    <source>
        <dbReference type="EMBL" id="CAG8645472.1"/>
    </source>
</evidence>
<comment type="caution">
    <text evidence="1">The sequence shown here is derived from an EMBL/GenBank/DDBJ whole genome shotgun (WGS) entry which is preliminary data.</text>
</comment>
<dbReference type="Proteomes" id="UP000789366">
    <property type="component" value="Unassembled WGS sequence"/>
</dbReference>
<accession>A0ACA9NEE9</accession>
<organism evidence="1 2">
    <name type="scientific">Cetraspora pellucida</name>
    <dbReference type="NCBI Taxonomy" id="1433469"/>
    <lineage>
        <taxon>Eukaryota</taxon>
        <taxon>Fungi</taxon>
        <taxon>Fungi incertae sedis</taxon>
        <taxon>Mucoromycota</taxon>
        <taxon>Glomeromycotina</taxon>
        <taxon>Glomeromycetes</taxon>
        <taxon>Diversisporales</taxon>
        <taxon>Gigasporaceae</taxon>
        <taxon>Cetraspora</taxon>
    </lineage>
</organism>
<evidence type="ECO:0000313" key="2">
    <source>
        <dbReference type="Proteomes" id="UP000789366"/>
    </source>
</evidence>